<protein>
    <submittedName>
        <fullName evidence="1">Uncharacterized protein</fullName>
    </submittedName>
</protein>
<dbReference type="OrthoDB" id="248923at2759"/>
<organism evidence="1 2">
    <name type="scientific">Dispira parvispora</name>
    <dbReference type="NCBI Taxonomy" id="1520584"/>
    <lineage>
        <taxon>Eukaryota</taxon>
        <taxon>Fungi</taxon>
        <taxon>Fungi incertae sedis</taxon>
        <taxon>Zoopagomycota</taxon>
        <taxon>Kickxellomycotina</taxon>
        <taxon>Dimargaritomycetes</taxon>
        <taxon>Dimargaritales</taxon>
        <taxon>Dimargaritaceae</taxon>
        <taxon>Dispira</taxon>
    </lineage>
</organism>
<feature type="non-terminal residue" evidence="1">
    <location>
        <position position="1"/>
    </location>
</feature>
<comment type="caution">
    <text evidence="1">The sequence shown here is derived from an EMBL/GenBank/DDBJ whole genome shotgun (WGS) entry which is preliminary data.</text>
</comment>
<keyword evidence="2" id="KW-1185">Reference proteome</keyword>
<evidence type="ECO:0000313" key="2">
    <source>
        <dbReference type="Proteomes" id="UP001150925"/>
    </source>
</evidence>
<reference evidence="1" key="1">
    <citation type="submission" date="2022-07" db="EMBL/GenBank/DDBJ databases">
        <title>Phylogenomic reconstructions and comparative analyses of Kickxellomycotina fungi.</title>
        <authorList>
            <person name="Reynolds N.K."/>
            <person name="Stajich J.E."/>
            <person name="Barry K."/>
            <person name="Grigoriev I.V."/>
            <person name="Crous P."/>
            <person name="Smith M.E."/>
        </authorList>
    </citation>
    <scope>NUCLEOTIDE SEQUENCE</scope>
    <source>
        <strain evidence="1">RSA 1196</strain>
    </source>
</reference>
<dbReference type="InterPro" id="IPR011009">
    <property type="entry name" value="Kinase-like_dom_sf"/>
</dbReference>
<dbReference type="Gene3D" id="1.10.510.10">
    <property type="entry name" value="Transferase(Phosphotransferase) domain 1"/>
    <property type="match status" value="1"/>
</dbReference>
<proteinExistence type="predicted"/>
<dbReference type="EMBL" id="JANBPY010001163">
    <property type="protein sequence ID" value="KAJ1961294.1"/>
    <property type="molecule type" value="Genomic_DNA"/>
</dbReference>
<sequence length="57" mass="6494">WDEPDRWTGEFKDFVSQCTQIDASARPTAAQLKNHSFLRCAASHKDLLEFAQRAVSL</sequence>
<dbReference type="AlphaFoldDB" id="A0A9W8ALY5"/>
<dbReference type="Proteomes" id="UP001150925">
    <property type="component" value="Unassembled WGS sequence"/>
</dbReference>
<name>A0A9W8ALY5_9FUNG</name>
<evidence type="ECO:0000313" key="1">
    <source>
        <dbReference type="EMBL" id="KAJ1961294.1"/>
    </source>
</evidence>
<dbReference type="SUPFAM" id="SSF56112">
    <property type="entry name" value="Protein kinase-like (PK-like)"/>
    <property type="match status" value="1"/>
</dbReference>
<accession>A0A9W8ALY5</accession>
<gene>
    <name evidence="1" type="ORF">IWQ62_003917</name>
</gene>